<comment type="caution">
    <text evidence="1">The sequence shown here is derived from an EMBL/GenBank/DDBJ whole genome shotgun (WGS) entry which is preliminary data.</text>
</comment>
<gene>
    <name evidence="1" type="ORF">OPT61_g9698</name>
</gene>
<name>A0ACC2HSZ0_9PLEO</name>
<accession>A0ACC2HSZ0</accession>
<sequence>MTDLPRGGADIALLSTGKRDEPPEPPKSASLRTARRPKTRNFLRHARLQTVGRLFRLSADEEPRKVAIYQSRTVALFHCMLHLVPLSGAIVLLVLRSIHFWVGMHPVASSTLQFVAKFHELLMQVSIIEIMLCIVRSEAVNSFVPLGALSGAIQATQLSYLWSLDFLSLLTSTHGTKRSWNKVAMIIAIPALLILTALVGPSSAALMISEPGMPKVYARYPWRVAEQEDAYPTHLNLGEGPDLNSSMLRQTLTKYMARVDEYFYSDSFEQSELQRGFEMTYLYRDQYDRYLRSFHRTMPRFTAPFQWQAAESIATLPTNLAIAAIQQSGIKSVNAKEKNTTLSAVGSYPVVTVRCLEGFGETGANSSNPQDRNEGIYFIQEDGLSVQRLDNVSSIARRVTSQGMSGNYTSGFHQFFDPIWLGAPEPDTSPLVGVFFRRISSNTSTQPLTLESVLSIPSEDKTESLYLTTCSVSAYWTWGAMLQIPNENLEEFTYTEPISKTDHKDKRKAIFNATGIEKILDANYHAVMCGTSSLDCPRSHISLVASFILGISHIPDTTRNQTGRARGPDKRNYVTALMYGYGYGTSSPSIRLAMAVIATYCVITVLYFACILVTGTTSTAWNSAVELVALALQSSPPDHLGNASVGMDCLDTFNKSVGIRVNAEDKLELVFAGDRDLGERGLRKIERNVAY</sequence>
<protein>
    <submittedName>
        <fullName evidence="1">Uncharacterized protein</fullName>
    </submittedName>
</protein>
<dbReference type="EMBL" id="JAPHNI010001242">
    <property type="protein sequence ID" value="KAJ8106197.1"/>
    <property type="molecule type" value="Genomic_DNA"/>
</dbReference>
<dbReference type="Proteomes" id="UP001153331">
    <property type="component" value="Unassembled WGS sequence"/>
</dbReference>
<proteinExistence type="predicted"/>
<reference evidence="1" key="1">
    <citation type="submission" date="2022-11" db="EMBL/GenBank/DDBJ databases">
        <title>Genome Sequence of Boeremia exigua.</title>
        <authorList>
            <person name="Buettner E."/>
        </authorList>
    </citation>
    <scope>NUCLEOTIDE SEQUENCE</scope>
    <source>
        <strain evidence="1">CU02</strain>
    </source>
</reference>
<evidence type="ECO:0000313" key="2">
    <source>
        <dbReference type="Proteomes" id="UP001153331"/>
    </source>
</evidence>
<organism evidence="1 2">
    <name type="scientific">Boeremia exigua</name>
    <dbReference type="NCBI Taxonomy" id="749465"/>
    <lineage>
        <taxon>Eukaryota</taxon>
        <taxon>Fungi</taxon>
        <taxon>Dikarya</taxon>
        <taxon>Ascomycota</taxon>
        <taxon>Pezizomycotina</taxon>
        <taxon>Dothideomycetes</taxon>
        <taxon>Pleosporomycetidae</taxon>
        <taxon>Pleosporales</taxon>
        <taxon>Pleosporineae</taxon>
        <taxon>Didymellaceae</taxon>
        <taxon>Boeremia</taxon>
    </lineage>
</organism>
<keyword evidence="2" id="KW-1185">Reference proteome</keyword>
<evidence type="ECO:0000313" key="1">
    <source>
        <dbReference type="EMBL" id="KAJ8106197.1"/>
    </source>
</evidence>